<feature type="transmembrane region" description="Helical" evidence="5">
    <location>
        <begin position="655"/>
        <end position="679"/>
    </location>
</feature>
<feature type="transmembrane region" description="Helical" evidence="5">
    <location>
        <begin position="591"/>
        <end position="613"/>
    </location>
</feature>
<evidence type="ECO:0000313" key="8">
    <source>
        <dbReference type="Proteomes" id="UP001259832"/>
    </source>
</evidence>
<evidence type="ECO:0000256" key="2">
    <source>
        <dbReference type="ARBA" id="ARBA00022692"/>
    </source>
</evidence>
<evidence type="ECO:0000256" key="6">
    <source>
        <dbReference type="SAM" id="SignalP"/>
    </source>
</evidence>
<gene>
    <name evidence="7" type="ORF">P3T76_003281</name>
</gene>
<keyword evidence="4 5" id="KW-0472">Membrane</keyword>
<keyword evidence="2 5" id="KW-0812">Transmembrane</keyword>
<reference evidence="7" key="1">
    <citation type="submission" date="2023-08" db="EMBL/GenBank/DDBJ databases">
        <title>Reference Genome Resource for the Citrus Pathogen Phytophthora citrophthora.</title>
        <authorList>
            <person name="Moller H."/>
            <person name="Coetzee B."/>
            <person name="Rose L.J."/>
            <person name="Van Niekerk J.M."/>
        </authorList>
    </citation>
    <scope>NUCLEOTIDE SEQUENCE</scope>
    <source>
        <strain evidence="7">STE-U-9442</strain>
    </source>
</reference>
<keyword evidence="6" id="KW-0732">Signal</keyword>
<dbReference type="AlphaFoldDB" id="A0AAD9GVA0"/>
<feature type="signal peptide" evidence="6">
    <location>
        <begin position="1"/>
        <end position="17"/>
    </location>
</feature>
<dbReference type="PANTHER" id="PTHR11040:SF210">
    <property type="entry name" value="ZINC-REGULATED TRANSPORTER 3"/>
    <property type="match status" value="1"/>
</dbReference>
<comment type="caution">
    <text evidence="7">The sequence shown here is derived from an EMBL/GenBank/DDBJ whole genome shotgun (WGS) entry which is preliminary data.</text>
</comment>
<evidence type="ECO:0000313" key="7">
    <source>
        <dbReference type="EMBL" id="KAK1944748.1"/>
    </source>
</evidence>
<dbReference type="InterPro" id="IPR003689">
    <property type="entry name" value="ZIP"/>
</dbReference>
<feature type="transmembrane region" description="Helical" evidence="5">
    <location>
        <begin position="194"/>
        <end position="215"/>
    </location>
</feature>
<comment type="subcellular location">
    <subcellularLocation>
        <location evidence="1">Membrane</location>
        <topology evidence="1">Multi-pass membrane protein</topology>
    </subcellularLocation>
</comment>
<organism evidence="7 8">
    <name type="scientific">Phytophthora citrophthora</name>
    <dbReference type="NCBI Taxonomy" id="4793"/>
    <lineage>
        <taxon>Eukaryota</taxon>
        <taxon>Sar</taxon>
        <taxon>Stramenopiles</taxon>
        <taxon>Oomycota</taxon>
        <taxon>Peronosporomycetes</taxon>
        <taxon>Peronosporales</taxon>
        <taxon>Peronosporaceae</taxon>
        <taxon>Phytophthora</taxon>
    </lineage>
</organism>
<name>A0AAD9GVA0_9STRA</name>
<keyword evidence="3 5" id="KW-1133">Transmembrane helix</keyword>
<dbReference type="EMBL" id="JASMQC010000005">
    <property type="protein sequence ID" value="KAK1944748.1"/>
    <property type="molecule type" value="Genomic_DNA"/>
</dbReference>
<evidence type="ECO:0000256" key="5">
    <source>
        <dbReference type="SAM" id="Phobius"/>
    </source>
</evidence>
<keyword evidence="8" id="KW-1185">Reference proteome</keyword>
<proteinExistence type="predicted"/>
<dbReference type="GO" id="GO:0005385">
    <property type="term" value="F:zinc ion transmembrane transporter activity"/>
    <property type="evidence" value="ECO:0007669"/>
    <property type="project" value="TreeGrafter"/>
</dbReference>
<sequence>MWYSIFIFLLLACDCTAKSSGSNALESSSGSTGDIYNVCPVLVDFSDEQDNLSNEELKANAADAAMSAYLLGHPNNTLWDYFKIERKQKKKMFNQLPLGEKIKKVLKGIVDFTLDTTIALAQTIADAIEWIINTIRDPLVGIKQITSFFKEFGKNVKSLWGLIKEDPKETAKNMGGGLLLHITHHPSEFTAETVLMVGTGFAVIHGLMAGVEAVFGTMSNVVSKVLLSVLMFIHAIDDPIYIVTPLVTSIVNTADALAGGGSNTTAASEDGITLTIDKIKPLKTCKIPKKFRPKFSSRDLCLSNPKEVRQLLFGTYKKTAAMTQQERIDAYNRFHDFVCCYLEDQEFEVNAPMLDATKFEDDLVSTPVKMQNCSQLLGKYTADTVWKVTNKRLVYLANPMSLAVALSVSSGVMMFISLVEIFGESVHLLSEGLLREDMSEETATGHGWLCATACFAIGITLIYLIDIIVQEISPEHEMTEINNLEQFRESMEQFESNKGDSRVERVEGQTQAGYFVKMDEKAKRALQRMGVLSALAIGIHNLPEGIATYVGAIQNSSVGFSLAVGIGLHNIPEGIAVAAPIYFATGSRWRGIMWCAISAAAEPIGGIIAWLAIGDGMDPVSEGVLFGIVCGIMVCICIKELIPTAYQFAGDKGHVVAWGMFAGMFIMVSSLTLFGYAGVTIKSKDVNSSSGSTGEIYNVCPVVVDFSEEQESLSNDELKANAADAAMSAYLLSHPNNTLWDYFKIERKQKREVFKNLPLGEKIKKIVKGIVDYTLDTAIALAQMIADAITWIINTIRDPLVGIKQITTFFKDFGKNVKALWGLMKEDPKETAKNMGGGLLLHITHHPSEFTAETVLMVGSGFAVIHGLMHGVEAIFGTMSNVISKVLLSVLMFIHAIDDPIYIVTPLVTSIVNTADTLAAGGNVTDDELTVTTDAIKPLKTCKIPKEYRPKFSSRDLCLSSPVEVRRLIFGTSKRTAKMTQQERIEAYNRFHDFVCCFMEDQEFEVNAPRIDATKFEEDLVATPVKMQNCSQLLGTYSAETMWKATARYDESASLEIGSDA</sequence>
<evidence type="ECO:0000256" key="4">
    <source>
        <dbReference type="ARBA" id="ARBA00023136"/>
    </source>
</evidence>
<feature type="chain" id="PRO_5042128003" evidence="6">
    <location>
        <begin position="18"/>
        <end position="1061"/>
    </location>
</feature>
<dbReference type="PANTHER" id="PTHR11040">
    <property type="entry name" value="ZINC/IRON TRANSPORTER"/>
    <property type="match status" value="1"/>
</dbReference>
<evidence type="ECO:0000256" key="1">
    <source>
        <dbReference type="ARBA" id="ARBA00004141"/>
    </source>
</evidence>
<protein>
    <submittedName>
        <fullName evidence="7">Zinc transporter ZupT</fullName>
    </submittedName>
</protein>
<dbReference type="Proteomes" id="UP001259832">
    <property type="component" value="Unassembled WGS sequence"/>
</dbReference>
<dbReference type="Pfam" id="PF02535">
    <property type="entry name" value="Zip"/>
    <property type="match status" value="1"/>
</dbReference>
<feature type="transmembrane region" description="Helical" evidence="5">
    <location>
        <begin position="625"/>
        <end position="643"/>
    </location>
</feature>
<accession>A0AAD9GVA0</accession>
<evidence type="ECO:0000256" key="3">
    <source>
        <dbReference type="ARBA" id="ARBA00022989"/>
    </source>
</evidence>
<dbReference type="GO" id="GO:0016020">
    <property type="term" value="C:membrane"/>
    <property type="evidence" value="ECO:0007669"/>
    <property type="project" value="UniProtKB-SubCell"/>
</dbReference>
<feature type="transmembrane region" description="Helical" evidence="5">
    <location>
        <begin position="443"/>
        <end position="465"/>
    </location>
</feature>
<feature type="transmembrane region" description="Helical" evidence="5">
    <location>
        <begin position="400"/>
        <end position="423"/>
    </location>
</feature>